<comment type="caution">
    <text evidence="1">The sequence shown here is derived from an EMBL/GenBank/DDBJ whole genome shotgun (WGS) entry which is preliminary data.</text>
</comment>
<gene>
    <name evidence="1" type="ORF">C7410_10549</name>
</gene>
<dbReference type="RefSeq" id="WP_110854670.1">
    <property type="nucleotide sequence ID" value="NZ_QJSQ01000005.1"/>
</dbReference>
<evidence type="ECO:0000313" key="2">
    <source>
        <dbReference type="Proteomes" id="UP000247772"/>
    </source>
</evidence>
<protein>
    <submittedName>
        <fullName evidence="1">Uncharacterized protein</fullName>
    </submittedName>
</protein>
<dbReference type="OrthoDB" id="9104203at2"/>
<dbReference type="AlphaFoldDB" id="A0A2V4UW07"/>
<dbReference type="EMBL" id="QJSQ01000005">
    <property type="protein sequence ID" value="PYE24826.1"/>
    <property type="molecule type" value="Genomic_DNA"/>
</dbReference>
<sequence>MNEERRAKIEAVAGRFIQEVMTTGLTWDEAVAVFGLAAKATAQTAVRLGVGTPADCLTAARIRFEDAFAQDVRVVVTESAAQARHVAHSDNPLLANAHRRHTAKLH</sequence>
<accession>A0A2V4UW07</accession>
<reference evidence="1 2" key="1">
    <citation type="submission" date="2018-06" db="EMBL/GenBank/DDBJ databases">
        <title>Genomic Encyclopedia of Type Strains, Phase IV (KMG-V): Genome sequencing to study the core and pangenomes of soil and plant-associated prokaryotes.</title>
        <authorList>
            <person name="Whitman W."/>
        </authorList>
    </citation>
    <scope>NUCLEOTIDE SEQUENCE [LARGE SCALE GENOMIC DNA]</scope>
    <source>
        <strain evidence="1 2">SRCL-318</strain>
    </source>
</reference>
<proteinExistence type="predicted"/>
<name>A0A2V4UW07_9BURK</name>
<evidence type="ECO:0000313" key="1">
    <source>
        <dbReference type="EMBL" id="PYE24826.1"/>
    </source>
</evidence>
<organism evidence="1 2">
    <name type="scientific">Paraburkholderia silvatlantica</name>
    <dbReference type="NCBI Taxonomy" id="321895"/>
    <lineage>
        <taxon>Bacteria</taxon>
        <taxon>Pseudomonadati</taxon>
        <taxon>Pseudomonadota</taxon>
        <taxon>Betaproteobacteria</taxon>
        <taxon>Burkholderiales</taxon>
        <taxon>Burkholderiaceae</taxon>
        <taxon>Paraburkholderia</taxon>
    </lineage>
</organism>
<dbReference type="Proteomes" id="UP000247772">
    <property type="component" value="Unassembled WGS sequence"/>
</dbReference>